<protein>
    <recommendedName>
        <fullName evidence="3">Transcriptional regulator, AbiEi antitoxin, Type IV TA system</fullName>
    </recommendedName>
</protein>
<gene>
    <name evidence="1" type="ORF">RH857_01945</name>
</gene>
<sequence>MSPAPPASAAAARSLNLLRPGQQPHRRNLEKRTRSGELLRLRRGIYIDAAAFLSASPDQRHRAESAAVALTKEHAVFCRETALALHGVPLLAAPGAVHVRTFRASRAGRQCHSQADLPESSDAARDLLQRTGLTPGQARHRLSGLEVRRILPPMPAGYTRAQAAAAYREGALILPRTALPAAAFTGFTAEPHLAEVEDLPFTLSDTVPRMGMPAAVVVLDAVLRGFGPEKRRYTRESLLAWSTILPSTSLQKRWQELLAFADENSESPGESWSRVLLHQCGFPAPVLQQRFTLSTGRRVRTDFFWPERGLVGEFDGRMKYTRARQLSGDDAGEVVFQEKRREETLAELGLRTVRWVWDDLRDPARMVERLSRAGLPRRR</sequence>
<name>A0ABU1FQJ0_9MICC</name>
<evidence type="ECO:0000313" key="1">
    <source>
        <dbReference type="EMBL" id="MDR5710904.1"/>
    </source>
</evidence>
<reference evidence="2" key="1">
    <citation type="submission" date="2023-07" db="EMBL/GenBank/DDBJ databases">
        <title>Description of three actinobacteria isolated from air of manufacturing shop in a pharmaceutical factory.</title>
        <authorList>
            <person name="Zhang D.-F."/>
        </authorList>
    </citation>
    <scope>NUCLEOTIDE SEQUENCE [LARGE SCALE GENOMIC DNA]</scope>
    <source>
        <strain evidence="2">CCTCC AB 207010</strain>
    </source>
</reference>
<keyword evidence="2" id="KW-1185">Reference proteome</keyword>
<accession>A0ABU1FQJ0</accession>
<dbReference type="EMBL" id="JAVKGT010000003">
    <property type="protein sequence ID" value="MDR5710904.1"/>
    <property type="molecule type" value="Genomic_DNA"/>
</dbReference>
<evidence type="ECO:0000313" key="2">
    <source>
        <dbReference type="Proteomes" id="UP001260872"/>
    </source>
</evidence>
<evidence type="ECO:0008006" key="3">
    <source>
        <dbReference type="Google" id="ProtNLM"/>
    </source>
</evidence>
<dbReference type="RefSeq" id="WP_310536289.1">
    <property type="nucleotide sequence ID" value="NZ_BAAAOC010000018.1"/>
</dbReference>
<proteinExistence type="predicted"/>
<organism evidence="1 2">
    <name type="scientific">Nesterenkonia flava</name>
    <dbReference type="NCBI Taxonomy" id="469799"/>
    <lineage>
        <taxon>Bacteria</taxon>
        <taxon>Bacillati</taxon>
        <taxon>Actinomycetota</taxon>
        <taxon>Actinomycetes</taxon>
        <taxon>Micrococcales</taxon>
        <taxon>Micrococcaceae</taxon>
        <taxon>Nesterenkonia</taxon>
    </lineage>
</organism>
<comment type="caution">
    <text evidence="1">The sequence shown here is derived from an EMBL/GenBank/DDBJ whole genome shotgun (WGS) entry which is preliminary data.</text>
</comment>
<dbReference type="Proteomes" id="UP001260872">
    <property type="component" value="Unassembled WGS sequence"/>
</dbReference>